<evidence type="ECO:0000313" key="8">
    <source>
        <dbReference type="Proteomes" id="UP000694546"/>
    </source>
</evidence>
<organism evidence="7 8">
    <name type="scientific">Gadus morhua</name>
    <name type="common">Atlantic cod</name>
    <dbReference type="NCBI Taxonomy" id="8049"/>
    <lineage>
        <taxon>Eukaryota</taxon>
        <taxon>Metazoa</taxon>
        <taxon>Chordata</taxon>
        <taxon>Craniata</taxon>
        <taxon>Vertebrata</taxon>
        <taxon>Euteleostomi</taxon>
        <taxon>Actinopterygii</taxon>
        <taxon>Neopterygii</taxon>
        <taxon>Teleostei</taxon>
        <taxon>Neoteleostei</taxon>
        <taxon>Acanthomorphata</taxon>
        <taxon>Zeiogadaria</taxon>
        <taxon>Gadariae</taxon>
        <taxon>Gadiformes</taxon>
        <taxon>Gadoidei</taxon>
        <taxon>Gadidae</taxon>
        <taxon>Gadus</taxon>
    </lineage>
</organism>
<dbReference type="Proteomes" id="UP000694546">
    <property type="component" value="Chromosome 23"/>
</dbReference>
<dbReference type="PANTHER" id="PTHR18952">
    <property type="entry name" value="CARBONIC ANHYDRASE"/>
    <property type="match status" value="1"/>
</dbReference>
<name>A0A8C4ZXQ2_GADMO</name>
<evidence type="ECO:0000256" key="1">
    <source>
        <dbReference type="ARBA" id="ARBA00001947"/>
    </source>
</evidence>
<evidence type="ECO:0000259" key="6">
    <source>
        <dbReference type="PROSITE" id="PS51144"/>
    </source>
</evidence>
<dbReference type="GO" id="GO:0015670">
    <property type="term" value="P:carbon dioxide transport"/>
    <property type="evidence" value="ECO:0007669"/>
    <property type="project" value="TreeGrafter"/>
</dbReference>
<evidence type="ECO:0000256" key="4">
    <source>
        <dbReference type="ARBA" id="ARBA00023239"/>
    </source>
</evidence>
<keyword evidence="8" id="KW-1185">Reference proteome</keyword>
<protein>
    <recommendedName>
        <fullName evidence="3">carbonic anhydrase</fullName>
        <ecNumber evidence="3">4.2.1.1</ecNumber>
    </recommendedName>
</protein>
<reference evidence="7" key="2">
    <citation type="submission" date="2025-09" db="UniProtKB">
        <authorList>
            <consortium name="Ensembl"/>
        </authorList>
    </citation>
    <scope>IDENTIFICATION</scope>
</reference>
<dbReference type="Gene3D" id="3.10.200.10">
    <property type="entry name" value="Alpha carbonic anhydrase"/>
    <property type="match status" value="2"/>
</dbReference>
<dbReference type="GO" id="GO:0008270">
    <property type="term" value="F:zinc ion binding"/>
    <property type="evidence" value="ECO:0007669"/>
    <property type="project" value="InterPro"/>
</dbReference>
<evidence type="ECO:0000256" key="2">
    <source>
        <dbReference type="ARBA" id="ARBA00010718"/>
    </source>
</evidence>
<evidence type="ECO:0000313" key="7">
    <source>
        <dbReference type="Ensembl" id="ENSGMOP00000022874.1"/>
    </source>
</evidence>
<comment type="catalytic activity">
    <reaction evidence="5">
        <text>hydrogencarbonate + H(+) = CO2 + H2O</text>
        <dbReference type="Rhea" id="RHEA:10748"/>
        <dbReference type="ChEBI" id="CHEBI:15377"/>
        <dbReference type="ChEBI" id="CHEBI:15378"/>
        <dbReference type="ChEBI" id="CHEBI:16526"/>
        <dbReference type="ChEBI" id="CHEBI:17544"/>
        <dbReference type="EC" id="4.2.1.1"/>
    </reaction>
</comment>
<feature type="domain" description="Alpha-carbonic anhydrase" evidence="6">
    <location>
        <begin position="1"/>
        <end position="123"/>
    </location>
</feature>
<dbReference type="Ensembl" id="ENSGMOT00000061214.1">
    <property type="protein sequence ID" value="ENSGMOP00000022874.1"/>
    <property type="gene ID" value="ENSGMOG00000036829.1"/>
</dbReference>
<dbReference type="SUPFAM" id="SSF51069">
    <property type="entry name" value="Carbonic anhydrase"/>
    <property type="match status" value="1"/>
</dbReference>
<comment type="similarity">
    <text evidence="2">Belongs to the alpha-carbonic anhydrase family.</text>
</comment>
<dbReference type="GeneTree" id="ENSGT00940000166576"/>
<reference evidence="7" key="1">
    <citation type="submission" date="2025-08" db="UniProtKB">
        <authorList>
            <consortium name="Ensembl"/>
        </authorList>
    </citation>
    <scope>IDENTIFICATION</scope>
</reference>
<dbReference type="InterPro" id="IPR001148">
    <property type="entry name" value="CA_dom"/>
</dbReference>
<proteinExistence type="inferred from homology"/>
<evidence type="ECO:0000256" key="5">
    <source>
        <dbReference type="ARBA" id="ARBA00048348"/>
    </source>
</evidence>
<dbReference type="GO" id="GO:0005737">
    <property type="term" value="C:cytoplasm"/>
    <property type="evidence" value="ECO:0007669"/>
    <property type="project" value="TreeGrafter"/>
</dbReference>
<dbReference type="SMART" id="SM01057">
    <property type="entry name" value="Carb_anhydrase"/>
    <property type="match status" value="1"/>
</dbReference>
<keyword evidence="4" id="KW-0456">Lyase</keyword>
<dbReference type="InterPro" id="IPR023561">
    <property type="entry name" value="Carbonic_anhydrase_a-class"/>
</dbReference>
<dbReference type="AlphaFoldDB" id="A0A8C4ZXQ2"/>
<accession>A0A8C4ZXQ2</accession>
<dbReference type="Pfam" id="PF00194">
    <property type="entry name" value="Carb_anhydrase"/>
    <property type="match status" value="1"/>
</dbReference>
<dbReference type="GO" id="GO:0006885">
    <property type="term" value="P:regulation of pH"/>
    <property type="evidence" value="ECO:0007669"/>
    <property type="project" value="TreeGrafter"/>
</dbReference>
<dbReference type="EC" id="4.2.1.1" evidence="3"/>
<dbReference type="PANTHER" id="PTHR18952:SF120">
    <property type="entry name" value="CARBONIC ANHYDRASE 2"/>
    <property type="match status" value="1"/>
</dbReference>
<dbReference type="GO" id="GO:0004089">
    <property type="term" value="F:carbonate dehydratase activity"/>
    <property type="evidence" value="ECO:0007669"/>
    <property type="project" value="UniProtKB-EC"/>
</dbReference>
<sequence>MMLHLVHWNTKYPSFGEAASKSDGLAVVGVFLKGTQTTFPGFDPTTLLPGCLDYWTYDGSLTTPPLLESVTWIVCKETISVSPAQMASFRALQFSGAGEAACCMVDNYRPPQPLKGRAVKASFQ</sequence>
<dbReference type="PROSITE" id="PS51144">
    <property type="entry name" value="ALPHA_CA_2"/>
    <property type="match status" value="1"/>
</dbReference>
<dbReference type="InterPro" id="IPR036398">
    <property type="entry name" value="CA_dom_sf"/>
</dbReference>
<comment type="cofactor">
    <cofactor evidence="1">
        <name>Zn(2+)</name>
        <dbReference type="ChEBI" id="CHEBI:29105"/>
    </cofactor>
</comment>
<evidence type="ECO:0000256" key="3">
    <source>
        <dbReference type="ARBA" id="ARBA00012925"/>
    </source>
</evidence>